<dbReference type="Proteomes" id="UP000326641">
    <property type="component" value="Unassembled WGS sequence"/>
</dbReference>
<reference evidence="4" key="1">
    <citation type="submission" date="2018-11" db="EMBL/GenBank/DDBJ databases">
        <authorList>
            <person name="Onetto C."/>
        </authorList>
    </citation>
    <scope>NUCLEOTIDE SEQUENCE [LARGE SCALE GENOMIC DNA]</scope>
</reference>
<dbReference type="CDD" id="cd03414">
    <property type="entry name" value="CbiX_SirB_C"/>
    <property type="match status" value="1"/>
</dbReference>
<dbReference type="PANTHER" id="PTHR33542:SF3">
    <property type="entry name" value="SIROHYDROCHLORIN FERROCHELATASE, CHLOROPLASTIC"/>
    <property type="match status" value="1"/>
</dbReference>
<feature type="compositionally biased region" description="Basic residues" evidence="3">
    <location>
        <begin position="303"/>
        <end position="326"/>
    </location>
</feature>
<sequence length="349" mass="38218">MTTSTGIMICGHGSRSVAAVEEFRHLVGRLRERLPEHDVEFGFLEFARPVIRDGLEALKARGAQRIICLPGMLFAAGHVKNDLPSEINTFAAENPGIEVCFGRELAIDPKLLRASAARIAAAEAAAERPIPRAETLLLVVGRGTNDSDANSNVSKVARMLWEGMGFGWTEVGYSGVAHPLTDAALDHAARLGYRRIIVFPYFLFTGILVDRIYAAADACRQQQPQIEVVKADYLNDHPLVIETFLARLEEAIDGTGVMNCLLCKYREQVLGYEKDQGAAQAGHHHHVRGIGTDADHAHDHHGHDHHGHDHGHHHHGHDHHGHHHGAHDHDHAHAHPHPHGGNGQDRTGG</sequence>
<dbReference type="GO" id="GO:0046872">
    <property type="term" value="F:metal ion binding"/>
    <property type="evidence" value="ECO:0007669"/>
    <property type="project" value="UniProtKB-KW"/>
</dbReference>
<name>A0A564WEB8_9PROT</name>
<dbReference type="EC" id="4.99.1.3" evidence="4"/>
<evidence type="ECO:0000256" key="1">
    <source>
        <dbReference type="ARBA" id="ARBA00022723"/>
    </source>
</evidence>
<dbReference type="InterPro" id="IPR002762">
    <property type="entry name" value="CbiX-like"/>
</dbReference>
<keyword evidence="5" id="KW-1185">Reference proteome</keyword>
<comment type="caution">
    <text evidence="4">The sequence shown here is derived from an EMBL/GenBank/DDBJ whole genome shotgun (WGS) entry which is preliminary data.</text>
</comment>
<evidence type="ECO:0000313" key="5">
    <source>
        <dbReference type="Proteomes" id="UP000326641"/>
    </source>
</evidence>
<evidence type="ECO:0000256" key="3">
    <source>
        <dbReference type="SAM" id="MobiDB-lite"/>
    </source>
</evidence>
<dbReference type="Gene3D" id="3.40.50.1400">
    <property type="match status" value="2"/>
</dbReference>
<keyword evidence="2 4" id="KW-0456">Lyase</keyword>
<feature type="compositionally biased region" description="Basic and acidic residues" evidence="3">
    <location>
        <begin position="293"/>
        <end position="302"/>
    </location>
</feature>
<gene>
    <name evidence="4" type="ORF">DF3PA_30043</name>
</gene>
<feature type="compositionally biased region" description="Gly residues" evidence="3">
    <location>
        <begin position="340"/>
        <end position="349"/>
    </location>
</feature>
<dbReference type="GO" id="GO:0016852">
    <property type="term" value="F:sirohydrochlorin cobaltochelatase activity"/>
    <property type="evidence" value="ECO:0007669"/>
    <property type="project" value="UniProtKB-EC"/>
</dbReference>
<keyword evidence="1" id="KW-0479">Metal-binding</keyword>
<dbReference type="CDD" id="cd03416">
    <property type="entry name" value="CbiX_SirB_N"/>
    <property type="match status" value="1"/>
</dbReference>
<feature type="region of interest" description="Disordered" evidence="3">
    <location>
        <begin position="276"/>
        <end position="349"/>
    </location>
</feature>
<dbReference type="SUPFAM" id="SSF53800">
    <property type="entry name" value="Chelatase"/>
    <property type="match status" value="1"/>
</dbReference>
<proteinExistence type="predicted"/>
<evidence type="ECO:0000313" key="4">
    <source>
        <dbReference type="EMBL" id="VUX46815.1"/>
    </source>
</evidence>
<protein>
    <submittedName>
        <fullName evidence="4">Sirohydrochlorin cobaltochelatase</fullName>
        <ecNumber evidence="4">4.99.1.3</ecNumber>
    </submittedName>
</protein>
<evidence type="ECO:0000256" key="2">
    <source>
        <dbReference type="ARBA" id="ARBA00023239"/>
    </source>
</evidence>
<dbReference type="InterPro" id="IPR050963">
    <property type="entry name" value="Sirohydro_Cobaltochel/CbiX"/>
</dbReference>
<dbReference type="PANTHER" id="PTHR33542">
    <property type="entry name" value="SIROHYDROCHLORIN FERROCHELATASE, CHLOROPLASTIC"/>
    <property type="match status" value="1"/>
</dbReference>
<dbReference type="Pfam" id="PF01903">
    <property type="entry name" value="CbiX"/>
    <property type="match status" value="2"/>
</dbReference>
<organism evidence="4 5">
    <name type="scientific">Candidatus Defluviicoccus seviourii</name>
    <dbReference type="NCBI Taxonomy" id="2565273"/>
    <lineage>
        <taxon>Bacteria</taxon>
        <taxon>Pseudomonadati</taxon>
        <taxon>Pseudomonadota</taxon>
        <taxon>Alphaproteobacteria</taxon>
        <taxon>Rhodospirillales</taxon>
        <taxon>Rhodospirillaceae</taxon>
        <taxon>Defluviicoccus</taxon>
    </lineage>
</organism>
<dbReference type="EMBL" id="UXAT02000023">
    <property type="protein sequence ID" value="VUX46815.1"/>
    <property type="molecule type" value="Genomic_DNA"/>
</dbReference>
<dbReference type="AlphaFoldDB" id="A0A564WEB8"/>
<accession>A0A564WEB8</accession>